<name>A0A9P0AES6_BEMTA</name>
<dbReference type="SUPFAM" id="SSF51735">
    <property type="entry name" value="NAD(P)-binding Rossmann-fold domains"/>
    <property type="match status" value="1"/>
</dbReference>
<protein>
    <recommendedName>
        <fullName evidence="6">C-factor</fullName>
    </recommendedName>
</protein>
<accession>A0A9P0AES6</accession>
<proteinExistence type="inferred from homology"/>
<comment type="similarity">
    <text evidence="3">Belongs to the short-chain dehydrogenases/reductases (SDR) family.</text>
</comment>
<dbReference type="InterPro" id="IPR051468">
    <property type="entry name" value="Fungal_SecMetab_SDRs"/>
</dbReference>
<dbReference type="InterPro" id="IPR036291">
    <property type="entry name" value="NAD(P)-bd_dom_sf"/>
</dbReference>
<keyword evidence="5" id="KW-1185">Reference proteome</keyword>
<evidence type="ECO:0000256" key="3">
    <source>
        <dbReference type="RuleBase" id="RU000363"/>
    </source>
</evidence>
<dbReference type="CDD" id="cd05325">
    <property type="entry name" value="carb_red_sniffer_like_SDR_c"/>
    <property type="match status" value="1"/>
</dbReference>
<gene>
    <name evidence="4" type="ORF">BEMITA_LOCUS9001</name>
</gene>
<dbReference type="PRINTS" id="PR00080">
    <property type="entry name" value="SDRFAMILY"/>
</dbReference>
<dbReference type="PRINTS" id="PR00081">
    <property type="entry name" value="GDHRDH"/>
</dbReference>
<keyword evidence="1" id="KW-0521">NADP</keyword>
<evidence type="ECO:0000256" key="1">
    <source>
        <dbReference type="ARBA" id="ARBA00022857"/>
    </source>
</evidence>
<dbReference type="AlphaFoldDB" id="A0A9P0AES6"/>
<evidence type="ECO:0008006" key="6">
    <source>
        <dbReference type="Google" id="ProtNLM"/>
    </source>
</evidence>
<dbReference type="GO" id="GO:0016491">
    <property type="term" value="F:oxidoreductase activity"/>
    <property type="evidence" value="ECO:0007669"/>
    <property type="project" value="UniProtKB-KW"/>
</dbReference>
<dbReference type="Pfam" id="PF00106">
    <property type="entry name" value="adh_short"/>
    <property type="match status" value="1"/>
</dbReference>
<dbReference type="Gene3D" id="3.40.50.720">
    <property type="entry name" value="NAD(P)-binding Rossmann-like Domain"/>
    <property type="match status" value="1"/>
</dbReference>
<dbReference type="GO" id="GO:0005737">
    <property type="term" value="C:cytoplasm"/>
    <property type="evidence" value="ECO:0007669"/>
    <property type="project" value="TreeGrafter"/>
</dbReference>
<evidence type="ECO:0000256" key="2">
    <source>
        <dbReference type="ARBA" id="ARBA00023002"/>
    </source>
</evidence>
<dbReference type="InterPro" id="IPR002347">
    <property type="entry name" value="SDR_fam"/>
</dbReference>
<evidence type="ECO:0000313" key="5">
    <source>
        <dbReference type="Proteomes" id="UP001152759"/>
    </source>
</evidence>
<dbReference type="PANTHER" id="PTHR43544:SF7">
    <property type="entry name" value="NADB-LER2"/>
    <property type="match status" value="1"/>
</dbReference>
<dbReference type="PANTHER" id="PTHR43544">
    <property type="entry name" value="SHORT-CHAIN DEHYDROGENASE/REDUCTASE"/>
    <property type="match status" value="1"/>
</dbReference>
<dbReference type="Proteomes" id="UP001152759">
    <property type="component" value="Chromosome 5"/>
</dbReference>
<sequence>MCASLTLTTQWWERCDPLYIVGDKGLTLLINNAGIMARPKLDAVTAEQMLSVLSTNTVAPVLLTKAFLPLLTMAAKVNAGKVNDGLSISRAGVINITSSLASIKNNESAGYYGYRESKAALNMSTQSLSIELKPQGILVQSIHPGWVRTDMGGPKGEVDVVESVTGMLEVMLNLKENHKTGYYDWKGRVLPF</sequence>
<keyword evidence="2" id="KW-0560">Oxidoreductase</keyword>
<organism evidence="4 5">
    <name type="scientific">Bemisia tabaci</name>
    <name type="common">Sweetpotato whitefly</name>
    <name type="synonym">Aleurodes tabaci</name>
    <dbReference type="NCBI Taxonomy" id="7038"/>
    <lineage>
        <taxon>Eukaryota</taxon>
        <taxon>Metazoa</taxon>
        <taxon>Ecdysozoa</taxon>
        <taxon>Arthropoda</taxon>
        <taxon>Hexapoda</taxon>
        <taxon>Insecta</taxon>
        <taxon>Pterygota</taxon>
        <taxon>Neoptera</taxon>
        <taxon>Paraneoptera</taxon>
        <taxon>Hemiptera</taxon>
        <taxon>Sternorrhyncha</taxon>
        <taxon>Aleyrodoidea</taxon>
        <taxon>Aleyrodidae</taxon>
        <taxon>Aleyrodinae</taxon>
        <taxon>Bemisia</taxon>
    </lineage>
</organism>
<evidence type="ECO:0000313" key="4">
    <source>
        <dbReference type="EMBL" id="CAH0390259.1"/>
    </source>
</evidence>
<reference evidence="4" key="1">
    <citation type="submission" date="2021-12" db="EMBL/GenBank/DDBJ databases">
        <authorList>
            <person name="King R."/>
        </authorList>
    </citation>
    <scope>NUCLEOTIDE SEQUENCE</scope>
</reference>
<dbReference type="EMBL" id="OU963866">
    <property type="protein sequence ID" value="CAH0390259.1"/>
    <property type="molecule type" value="Genomic_DNA"/>
</dbReference>